<accession>A0ABR1IN37</accession>
<evidence type="ECO:0000313" key="3">
    <source>
        <dbReference type="EMBL" id="KAK7463351.1"/>
    </source>
</evidence>
<keyword evidence="1" id="KW-0732">Signal</keyword>
<dbReference type="EMBL" id="JBANRG010000089">
    <property type="protein sequence ID" value="KAK7437007.1"/>
    <property type="molecule type" value="Genomic_DNA"/>
</dbReference>
<name>A0ABR1IN37_9AGAR</name>
<feature type="chain" id="PRO_5045031482" evidence="1">
    <location>
        <begin position="26"/>
        <end position="230"/>
    </location>
</feature>
<sequence>MFFSFLRTTLVLTLSATLFTGVTNANPISARALAQRNSTAILSPSQQDTANRVQVALSALQHTVDQVTPQIQAVIARPAQPGTNNGDIVQELQDLVDDIQQALQDAIRDVTTIANDGNELVCSLSGPVPQICQQVAGQVSQILQQVTAPFTPFLNSNGGNQGNFKRQAASLTPLQVQNLLNPLNNPISALLEAVFGILDGLLYIVDDLVKSLLFVLDQLTWGLVVSTLQL</sequence>
<comment type="caution">
    <text evidence="2">The sequence shown here is derived from an EMBL/GenBank/DDBJ whole genome shotgun (WGS) entry which is preliminary data.</text>
</comment>
<organism evidence="2 4">
    <name type="scientific">Marasmiellus scandens</name>
    <dbReference type="NCBI Taxonomy" id="2682957"/>
    <lineage>
        <taxon>Eukaryota</taxon>
        <taxon>Fungi</taxon>
        <taxon>Dikarya</taxon>
        <taxon>Basidiomycota</taxon>
        <taxon>Agaricomycotina</taxon>
        <taxon>Agaricomycetes</taxon>
        <taxon>Agaricomycetidae</taxon>
        <taxon>Agaricales</taxon>
        <taxon>Marasmiineae</taxon>
        <taxon>Omphalotaceae</taxon>
        <taxon>Marasmiellus</taxon>
    </lineage>
</organism>
<proteinExistence type="predicted"/>
<feature type="signal peptide" evidence="1">
    <location>
        <begin position="1"/>
        <end position="25"/>
    </location>
</feature>
<protein>
    <submittedName>
        <fullName evidence="2">Uncharacterized protein</fullName>
    </submittedName>
</protein>
<dbReference type="Proteomes" id="UP001498398">
    <property type="component" value="Unassembled WGS sequence"/>
</dbReference>
<evidence type="ECO:0000256" key="1">
    <source>
        <dbReference type="SAM" id="SignalP"/>
    </source>
</evidence>
<evidence type="ECO:0000313" key="2">
    <source>
        <dbReference type="EMBL" id="KAK7437007.1"/>
    </source>
</evidence>
<dbReference type="EMBL" id="JBANRG010000009">
    <property type="protein sequence ID" value="KAK7463351.1"/>
    <property type="molecule type" value="Genomic_DNA"/>
</dbReference>
<evidence type="ECO:0000313" key="4">
    <source>
        <dbReference type="Proteomes" id="UP001498398"/>
    </source>
</evidence>
<reference evidence="2 4" key="1">
    <citation type="submission" date="2024-01" db="EMBL/GenBank/DDBJ databases">
        <title>A draft genome for the cacao thread blight pathogen Marasmiellus scandens.</title>
        <authorList>
            <person name="Baruah I.K."/>
            <person name="Leung J."/>
            <person name="Bukari Y."/>
            <person name="Amoako-Attah I."/>
            <person name="Meinhardt L.W."/>
            <person name="Bailey B.A."/>
            <person name="Cohen S.P."/>
        </authorList>
    </citation>
    <scope>NUCLEOTIDE SEQUENCE [LARGE SCALE GENOMIC DNA]</scope>
    <source>
        <strain evidence="2 4">GH-19</strain>
    </source>
</reference>
<gene>
    <name evidence="3" type="ORF">VKT23_006707</name>
    <name evidence="2" type="ORF">VKT23_018822</name>
</gene>
<keyword evidence="4" id="KW-1185">Reference proteome</keyword>